<name>A0AAJ6N8S2_9PAST</name>
<proteinExistence type="predicted"/>
<reference evidence="1" key="1">
    <citation type="journal article" date="2023" name="Front. Microbiol.">
        <title>Phylogeography and host specificity of Pasteurellaceae pathogenic to sea-farmed fish in the north-east Atlantic.</title>
        <authorList>
            <person name="Gulla S."/>
            <person name="Colquhoun D.J."/>
            <person name="Olsen A.B."/>
            <person name="Spilsberg B."/>
            <person name="Lagesen K."/>
            <person name="Aakesson C.P."/>
            <person name="Strom S."/>
            <person name="Manji F."/>
            <person name="Birkbeck T.H."/>
            <person name="Nilsen H.K."/>
        </authorList>
    </citation>
    <scope>NUCLEOTIDE SEQUENCE</scope>
    <source>
        <strain evidence="1">TW16_20</strain>
    </source>
</reference>
<protein>
    <recommendedName>
        <fullName evidence="3">DUF2997 domain-containing protein</fullName>
    </recommendedName>
</protein>
<dbReference type="RefSeq" id="WP_306375062.1">
    <property type="nucleotide sequence ID" value="NZ_JASAYL010000004.1"/>
</dbReference>
<evidence type="ECO:0000313" key="1">
    <source>
        <dbReference type="EMBL" id="MDP8172298.1"/>
    </source>
</evidence>
<organism evidence="1 2">
    <name type="scientific">Phocoenobacter skyensis</name>
    <dbReference type="NCBI Taxonomy" id="97481"/>
    <lineage>
        <taxon>Bacteria</taxon>
        <taxon>Pseudomonadati</taxon>
        <taxon>Pseudomonadota</taxon>
        <taxon>Gammaproteobacteria</taxon>
        <taxon>Pasteurellales</taxon>
        <taxon>Pasteurellaceae</taxon>
        <taxon>Phocoenobacter</taxon>
    </lineage>
</organism>
<dbReference type="AlphaFoldDB" id="A0AAJ6N8S2"/>
<dbReference type="Proteomes" id="UP001236239">
    <property type="component" value="Unassembled WGS sequence"/>
</dbReference>
<accession>A0AAJ6N8S2</accession>
<comment type="caution">
    <text evidence="1">The sequence shown here is derived from an EMBL/GenBank/DDBJ whole genome shotgun (WGS) entry which is preliminary data.</text>
</comment>
<sequence length="68" mass="7804">MSEQKITIIIDENGKIDAKTDGIKGEMCLNELSGLLAMETELMKISKTDDFYQTNELHTKRTVKREQK</sequence>
<evidence type="ECO:0008006" key="3">
    <source>
        <dbReference type="Google" id="ProtNLM"/>
    </source>
</evidence>
<gene>
    <name evidence="1" type="ORF">QJU93_02870</name>
</gene>
<dbReference type="EMBL" id="JASAYQ010000003">
    <property type="protein sequence ID" value="MDP8172298.1"/>
    <property type="molecule type" value="Genomic_DNA"/>
</dbReference>
<evidence type="ECO:0000313" key="2">
    <source>
        <dbReference type="Proteomes" id="UP001236239"/>
    </source>
</evidence>